<keyword evidence="3" id="KW-1185">Reference proteome</keyword>
<reference evidence="2 3" key="1">
    <citation type="journal article" date="2007" name="Nature">
        <title>Evolution of genes and genomes on the Drosophila phylogeny.</title>
        <authorList>
            <consortium name="Drosophila 12 Genomes Consortium"/>
            <person name="Clark A.G."/>
            <person name="Eisen M.B."/>
            <person name="Smith D.R."/>
            <person name="Bergman C.M."/>
            <person name="Oliver B."/>
            <person name="Markow T.A."/>
            <person name="Kaufman T.C."/>
            <person name="Kellis M."/>
            <person name="Gelbart W."/>
            <person name="Iyer V.N."/>
            <person name="Pollard D.A."/>
            <person name="Sackton T.B."/>
            <person name="Larracuente A.M."/>
            <person name="Singh N.D."/>
            <person name="Abad J.P."/>
            <person name="Abt D.N."/>
            <person name="Adryan B."/>
            <person name="Aguade M."/>
            <person name="Akashi H."/>
            <person name="Anderson W.W."/>
            <person name="Aquadro C.F."/>
            <person name="Ardell D.H."/>
            <person name="Arguello R."/>
            <person name="Artieri C.G."/>
            <person name="Barbash D.A."/>
            <person name="Barker D."/>
            <person name="Barsanti P."/>
            <person name="Batterham P."/>
            <person name="Batzoglou S."/>
            <person name="Begun D."/>
            <person name="Bhutkar A."/>
            <person name="Blanco E."/>
            <person name="Bosak S.A."/>
            <person name="Bradley R.K."/>
            <person name="Brand A.D."/>
            <person name="Brent M.R."/>
            <person name="Brooks A.N."/>
            <person name="Brown R.H."/>
            <person name="Butlin R.K."/>
            <person name="Caggese C."/>
            <person name="Calvi B.R."/>
            <person name="Bernardo de Carvalho A."/>
            <person name="Caspi A."/>
            <person name="Castrezana S."/>
            <person name="Celniker S.E."/>
            <person name="Chang J.L."/>
            <person name="Chapple C."/>
            <person name="Chatterji S."/>
            <person name="Chinwalla A."/>
            <person name="Civetta A."/>
            <person name="Clifton S.W."/>
            <person name="Comeron J.M."/>
            <person name="Costello J.C."/>
            <person name="Coyne J.A."/>
            <person name="Daub J."/>
            <person name="David R.G."/>
            <person name="Delcher A.L."/>
            <person name="Delehaunty K."/>
            <person name="Do C.B."/>
            <person name="Ebling H."/>
            <person name="Edwards K."/>
            <person name="Eickbush T."/>
            <person name="Evans J.D."/>
            <person name="Filipski A."/>
            <person name="Findeiss S."/>
            <person name="Freyhult E."/>
            <person name="Fulton L."/>
            <person name="Fulton R."/>
            <person name="Garcia A.C."/>
            <person name="Gardiner A."/>
            <person name="Garfield D.A."/>
            <person name="Garvin B.E."/>
            <person name="Gibson G."/>
            <person name="Gilbert D."/>
            <person name="Gnerre S."/>
            <person name="Godfrey J."/>
            <person name="Good R."/>
            <person name="Gotea V."/>
            <person name="Gravely B."/>
            <person name="Greenberg A.J."/>
            <person name="Griffiths-Jones S."/>
            <person name="Gross S."/>
            <person name="Guigo R."/>
            <person name="Gustafson E.A."/>
            <person name="Haerty W."/>
            <person name="Hahn M.W."/>
            <person name="Halligan D.L."/>
            <person name="Halpern A.L."/>
            <person name="Halter G.M."/>
            <person name="Han M.V."/>
            <person name="Heger A."/>
            <person name="Hillier L."/>
            <person name="Hinrichs A.S."/>
            <person name="Holmes I."/>
            <person name="Hoskins R.A."/>
            <person name="Hubisz M.J."/>
            <person name="Hultmark D."/>
            <person name="Huntley M.A."/>
            <person name="Jaffe D.B."/>
            <person name="Jagadeeshan S."/>
            <person name="Jeck W.R."/>
            <person name="Johnson J."/>
            <person name="Jones C.D."/>
            <person name="Jordan W.C."/>
            <person name="Karpen G.H."/>
            <person name="Kataoka E."/>
            <person name="Keightley P.D."/>
            <person name="Kheradpour P."/>
            <person name="Kirkness E.F."/>
            <person name="Koerich L.B."/>
            <person name="Kristiansen K."/>
            <person name="Kudrna D."/>
            <person name="Kulathinal R.J."/>
            <person name="Kumar S."/>
            <person name="Kwok R."/>
            <person name="Lander E."/>
            <person name="Langley C.H."/>
            <person name="Lapoint R."/>
            <person name="Lazzaro B.P."/>
            <person name="Lee S.J."/>
            <person name="Levesque L."/>
            <person name="Li R."/>
            <person name="Lin C.F."/>
            <person name="Lin M.F."/>
            <person name="Lindblad-Toh K."/>
            <person name="Llopart A."/>
            <person name="Long M."/>
            <person name="Low L."/>
            <person name="Lozovsky E."/>
            <person name="Lu J."/>
            <person name="Luo M."/>
            <person name="Machado C.A."/>
            <person name="Makalowski W."/>
            <person name="Marzo M."/>
            <person name="Matsuda M."/>
            <person name="Matzkin L."/>
            <person name="McAllister B."/>
            <person name="McBride C.S."/>
            <person name="McKernan B."/>
            <person name="McKernan K."/>
            <person name="Mendez-Lago M."/>
            <person name="Minx P."/>
            <person name="Mollenhauer M.U."/>
            <person name="Montooth K."/>
            <person name="Mount S.M."/>
            <person name="Mu X."/>
            <person name="Myers E."/>
            <person name="Negre B."/>
            <person name="Newfeld S."/>
            <person name="Nielsen R."/>
            <person name="Noor M.A."/>
            <person name="O'Grady P."/>
            <person name="Pachter L."/>
            <person name="Papaceit M."/>
            <person name="Parisi M.J."/>
            <person name="Parisi M."/>
            <person name="Parts L."/>
            <person name="Pedersen J.S."/>
            <person name="Pesole G."/>
            <person name="Phillippy A.M."/>
            <person name="Ponting C.P."/>
            <person name="Pop M."/>
            <person name="Porcelli D."/>
            <person name="Powell J.R."/>
            <person name="Prohaska S."/>
            <person name="Pruitt K."/>
            <person name="Puig M."/>
            <person name="Quesneville H."/>
            <person name="Ram K.R."/>
            <person name="Rand D."/>
            <person name="Rasmussen M.D."/>
            <person name="Reed L.K."/>
            <person name="Reenan R."/>
            <person name="Reily A."/>
            <person name="Remington K.A."/>
            <person name="Rieger T.T."/>
            <person name="Ritchie M.G."/>
            <person name="Robin C."/>
            <person name="Rogers Y.H."/>
            <person name="Rohde C."/>
            <person name="Rozas J."/>
            <person name="Rubenfield M.J."/>
            <person name="Ruiz A."/>
            <person name="Russo S."/>
            <person name="Salzberg S.L."/>
            <person name="Sanchez-Gracia A."/>
            <person name="Saranga D.J."/>
            <person name="Sato H."/>
            <person name="Schaeffer S.W."/>
            <person name="Schatz M.C."/>
            <person name="Schlenke T."/>
            <person name="Schwartz R."/>
            <person name="Segarra C."/>
            <person name="Singh R.S."/>
            <person name="Sirot L."/>
            <person name="Sirota M."/>
            <person name="Sisneros N.B."/>
            <person name="Smith C.D."/>
            <person name="Smith T.F."/>
            <person name="Spieth J."/>
            <person name="Stage D.E."/>
            <person name="Stark A."/>
            <person name="Stephan W."/>
            <person name="Strausberg R.L."/>
            <person name="Strempel S."/>
            <person name="Sturgill D."/>
            <person name="Sutton G."/>
            <person name="Sutton G.G."/>
            <person name="Tao W."/>
            <person name="Teichmann S."/>
            <person name="Tobari Y.N."/>
            <person name="Tomimura Y."/>
            <person name="Tsolas J.M."/>
            <person name="Valente V.L."/>
            <person name="Venter E."/>
            <person name="Venter J.C."/>
            <person name="Vicario S."/>
            <person name="Vieira F.G."/>
            <person name="Vilella A.J."/>
            <person name="Villasante A."/>
            <person name="Walenz B."/>
            <person name="Wang J."/>
            <person name="Wasserman M."/>
            <person name="Watts T."/>
            <person name="Wilson D."/>
            <person name="Wilson R.K."/>
            <person name="Wing R.A."/>
            <person name="Wolfner M.F."/>
            <person name="Wong A."/>
            <person name="Wong G.K."/>
            <person name="Wu C.I."/>
            <person name="Wu G."/>
            <person name="Yamamoto D."/>
            <person name="Yang H.P."/>
            <person name="Yang S.P."/>
            <person name="Yorke J.A."/>
            <person name="Yoshida K."/>
            <person name="Zdobnov E."/>
            <person name="Zhang P."/>
            <person name="Zhang Y."/>
            <person name="Zimin A.V."/>
            <person name="Baldwin J."/>
            <person name="Abdouelleil A."/>
            <person name="Abdulkadir J."/>
            <person name="Abebe A."/>
            <person name="Abera B."/>
            <person name="Abreu J."/>
            <person name="Acer S.C."/>
            <person name="Aftuck L."/>
            <person name="Alexander A."/>
            <person name="An P."/>
            <person name="Anderson E."/>
            <person name="Anderson S."/>
            <person name="Arachi H."/>
            <person name="Azer M."/>
            <person name="Bachantsang P."/>
            <person name="Barry A."/>
            <person name="Bayul T."/>
            <person name="Berlin A."/>
            <person name="Bessette D."/>
            <person name="Bloom T."/>
            <person name="Blye J."/>
            <person name="Boguslavskiy L."/>
            <person name="Bonnet C."/>
            <person name="Boukhgalter B."/>
            <person name="Bourzgui I."/>
            <person name="Brown A."/>
            <person name="Cahill P."/>
            <person name="Channer S."/>
            <person name="Cheshatsang Y."/>
            <person name="Chuda L."/>
            <person name="Citroen M."/>
            <person name="Collymore A."/>
            <person name="Cooke P."/>
            <person name="Costello M."/>
            <person name="D'Aco K."/>
            <person name="Daza R."/>
            <person name="De Haan G."/>
            <person name="DeGray S."/>
            <person name="DeMaso C."/>
            <person name="Dhargay N."/>
            <person name="Dooley K."/>
            <person name="Dooley E."/>
            <person name="Doricent M."/>
            <person name="Dorje P."/>
            <person name="Dorjee K."/>
            <person name="Dupes A."/>
            <person name="Elong R."/>
            <person name="Falk J."/>
            <person name="Farina A."/>
            <person name="Faro S."/>
            <person name="Ferguson D."/>
            <person name="Fisher S."/>
            <person name="Foley C.D."/>
            <person name="Franke A."/>
            <person name="Friedrich D."/>
            <person name="Gadbois L."/>
            <person name="Gearin G."/>
            <person name="Gearin C.R."/>
            <person name="Giannoukos G."/>
            <person name="Goode T."/>
            <person name="Graham J."/>
            <person name="Grandbois E."/>
            <person name="Grewal S."/>
            <person name="Gyaltsen K."/>
            <person name="Hafez N."/>
            <person name="Hagos B."/>
            <person name="Hall J."/>
            <person name="Henson C."/>
            <person name="Hollinger A."/>
            <person name="Honan T."/>
            <person name="Huard M.D."/>
            <person name="Hughes L."/>
            <person name="Hurhula B."/>
            <person name="Husby M.E."/>
            <person name="Kamat A."/>
            <person name="Kanga B."/>
            <person name="Kashin S."/>
            <person name="Khazanovich D."/>
            <person name="Kisner P."/>
            <person name="Lance K."/>
            <person name="Lara M."/>
            <person name="Lee W."/>
            <person name="Lennon N."/>
            <person name="Letendre F."/>
            <person name="LeVine R."/>
            <person name="Lipovsky A."/>
            <person name="Liu X."/>
            <person name="Liu J."/>
            <person name="Liu S."/>
            <person name="Lokyitsang T."/>
            <person name="Lokyitsang Y."/>
            <person name="Lubonja R."/>
            <person name="Lui A."/>
            <person name="MacDonald P."/>
            <person name="Magnisalis V."/>
            <person name="Maru K."/>
            <person name="Matthews C."/>
            <person name="McCusker W."/>
            <person name="McDonough S."/>
            <person name="Mehta T."/>
            <person name="Meldrim J."/>
            <person name="Meneus L."/>
            <person name="Mihai O."/>
            <person name="Mihalev A."/>
            <person name="Mihova T."/>
            <person name="Mittelman R."/>
            <person name="Mlenga V."/>
            <person name="Montmayeur A."/>
            <person name="Mulrain L."/>
            <person name="Navidi A."/>
            <person name="Naylor J."/>
            <person name="Negash T."/>
            <person name="Nguyen T."/>
            <person name="Nguyen N."/>
            <person name="Nicol R."/>
            <person name="Norbu C."/>
            <person name="Norbu N."/>
            <person name="Novod N."/>
            <person name="O'Neill B."/>
            <person name="Osman S."/>
            <person name="Markiewicz E."/>
            <person name="Oyono O.L."/>
            <person name="Patti C."/>
            <person name="Phunkhang P."/>
            <person name="Pierre F."/>
            <person name="Priest M."/>
            <person name="Raghuraman S."/>
            <person name="Rege F."/>
            <person name="Reyes R."/>
            <person name="Rise C."/>
            <person name="Rogov P."/>
            <person name="Ross K."/>
            <person name="Ryan E."/>
            <person name="Settipalli S."/>
            <person name="Shea T."/>
            <person name="Sherpa N."/>
            <person name="Shi L."/>
            <person name="Shih D."/>
            <person name="Sparrow T."/>
            <person name="Spaulding J."/>
            <person name="Stalker J."/>
            <person name="Stange-Thomann N."/>
            <person name="Stavropoulos S."/>
            <person name="Stone C."/>
            <person name="Strader C."/>
            <person name="Tesfaye S."/>
            <person name="Thomson T."/>
            <person name="Thoulutsang Y."/>
            <person name="Thoulutsang D."/>
            <person name="Topham K."/>
            <person name="Topping I."/>
            <person name="Tsamla T."/>
            <person name="Vassiliev H."/>
            <person name="Vo A."/>
            <person name="Wangchuk T."/>
            <person name="Wangdi T."/>
            <person name="Weiand M."/>
            <person name="Wilkinson J."/>
            <person name="Wilson A."/>
            <person name="Yadav S."/>
            <person name="Young G."/>
            <person name="Yu Q."/>
            <person name="Zembek L."/>
            <person name="Zhong D."/>
            <person name="Zimmer A."/>
            <person name="Zwirko Z."/>
            <person name="Jaffe D.B."/>
            <person name="Alvarez P."/>
            <person name="Brockman W."/>
            <person name="Butler J."/>
            <person name="Chin C."/>
            <person name="Gnerre S."/>
            <person name="Grabherr M."/>
            <person name="Kleber M."/>
            <person name="Mauceli E."/>
            <person name="MacCallum I."/>
        </authorList>
    </citation>
    <scope>NUCLEOTIDE SEQUENCE [LARGE SCALE GENOMIC DNA]</scope>
    <source>
        <strain evidence="3">Tucson 14024-0371.13</strain>
    </source>
</reference>
<dbReference type="OMA" id="ELAGQHW"/>
<dbReference type="OrthoDB" id="7826482at2759"/>
<evidence type="ECO:0000256" key="1">
    <source>
        <dbReference type="SAM" id="SignalP"/>
    </source>
</evidence>
<evidence type="ECO:0000313" key="2">
    <source>
        <dbReference type="EMBL" id="EDV30303.1"/>
    </source>
</evidence>
<dbReference type="HOGENOM" id="CLU_2006259_0_0_1"/>
<name>B3MSR3_DROAN</name>
<accession>B3MSR3</accession>
<dbReference type="Proteomes" id="UP000007801">
    <property type="component" value="Unassembled WGS sequence"/>
</dbReference>
<dbReference type="GeneID" id="6505662"/>
<dbReference type="EMBL" id="CH902623">
    <property type="protein sequence ID" value="EDV30303.1"/>
    <property type="molecule type" value="Genomic_DNA"/>
</dbReference>
<dbReference type="AlphaFoldDB" id="B3MSR3"/>
<protein>
    <submittedName>
        <fullName evidence="2">Uncharacterized protein</fullName>
    </submittedName>
</protein>
<sequence>MSTSTVIALCLLAVLTVQIDAQGSPTDVALRWAQEEVNIFELIAREKLPPTNAAQSDANELVDSLKMAISHCNIALQSSGNLTQHEACVKSVTTFAKSSLAEVASEHWAIYGASSGASRIHLFW</sequence>
<feature type="signal peptide" evidence="1">
    <location>
        <begin position="1"/>
        <end position="21"/>
    </location>
</feature>
<dbReference type="FunCoup" id="B3MSR3">
    <property type="interactions" value="1"/>
</dbReference>
<gene>
    <name evidence="2" type="primary">Dana\GF23014</name>
    <name evidence="2" type="synonym">dana_GLEANR_7547</name>
    <name evidence="2" type="ORF">GF23014</name>
</gene>
<keyword evidence="1" id="KW-0732">Signal</keyword>
<dbReference type="eggNOG" id="ENOG502T84M">
    <property type="taxonomic scope" value="Eukaryota"/>
</dbReference>
<dbReference type="PhylomeDB" id="B3MSR3"/>
<feature type="chain" id="PRO_5002793830" evidence="1">
    <location>
        <begin position="22"/>
        <end position="124"/>
    </location>
</feature>
<organism evidence="2 3">
    <name type="scientific">Drosophila ananassae</name>
    <name type="common">Fruit fly</name>
    <dbReference type="NCBI Taxonomy" id="7217"/>
    <lineage>
        <taxon>Eukaryota</taxon>
        <taxon>Metazoa</taxon>
        <taxon>Ecdysozoa</taxon>
        <taxon>Arthropoda</taxon>
        <taxon>Hexapoda</taxon>
        <taxon>Insecta</taxon>
        <taxon>Pterygota</taxon>
        <taxon>Neoptera</taxon>
        <taxon>Endopterygota</taxon>
        <taxon>Diptera</taxon>
        <taxon>Brachycera</taxon>
        <taxon>Muscomorpha</taxon>
        <taxon>Ephydroidea</taxon>
        <taxon>Drosophilidae</taxon>
        <taxon>Drosophila</taxon>
        <taxon>Sophophora</taxon>
    </lineage>
</organism>
<dbReference type="STRING" id="7217.B3MSR3"/>
<dbReference type="KEGG" id="dan:6505662"/>
<proteinExistence type="predicted"/>
<dbReference type="InParanoid" id="B3MSR3"/>
<evidence type="ECO:0000313" key="3">
    <source>
        <dbReference type="Proteomes" id="UP000007801"/>
    </source>
</evidence>